<organism evidence="2 3">
    <name type="scientific">Arthrobacter phage Eileen</name>
    <dbReference type="NCBI Taxonomy" id="2419956"/>
    <lineage>
        <taxon>Viruses</taxon>
        <taxon>Duplodnaviria</taxon>
        <taxon>Heunggongvirae</taxon>
        <taxon>Uroviricota</taxon>
        <taxon>Caudoviricetes</taxon>
        <taxon>Bridgettevirus</taxon>
        <taxon>Bridgettevirus eileen</taxon>
    </lineage>
</organism>
<dbReference type="RefSeq" id="YP_009815473.1">
    <property type="nucleotide sequence ID" value="NC_048094.1"/>
</dbReference>
<dbReference type="GeneID" id="55006693"/>
<dbReference type="Proteomes" id="UP000270965">
    <property type="component" value="Segment"/>
</dbReference>
<dbReference type="KEGG" id="vg:55006693"/>
<keyword evidence="3" id="KW-1185">Reference proteome</keyword>
<reference evidence="2 3" key="1">
    <citation type="submission" date="2018-09" db="EMBL/GenBank/DDBJ databases">
        <authorList>
            <person name="Ulbrich M.C."/>
            <person name="Stoner T.H."/>
            <person name="Garlena R.A."/>
            <person name="Russell D.A."/>
            <person name="Pope W.H."/>
            <person name="Jacobs-Sera D."/>
            <person name="Hatfull G.F."/>
        </authorList>
    </citation>
    <scope>NUCLEOTIDE SEQUENCE [LARGE SCALE GENOMIC DNA]</scope>
</reference>
<evidence type="ECO:0000313" key="3">
    <source>
        <dbReference type="Proteomes" id="UP000270965"/>
    </source>
</evidence>
<name>A0A3G2KFW8_9CAUD</name>
<feature type="region of interest" description="Disordered" evidence="1">
    <location>
        <begin position="1"/>
        <end position="22"/>
    </location>
</feature>
<proteinExistence type="predicted"/>
<feature type="compositionally biased region" description="Basic and acidic residues" evidence="1">
    <location>
        <begin position="1"/>
        <end position="10"/>
    </location>
</feature>
<dbReference type="EMBL" id="MH834611">
    <property type="protein sequence ID" value="AYN57845.1"/>
    <property type="molecule type" value="Genomic_DNA"/>
</dbReference>
<accession>A0A3G2KFW8</accession>
<evidence type="ECO:0000313" key="2">
    <source>
        <dbReference type="EMBL" id="AYN57845.1"/>
    </source>
</evidence>
<gene>
    <name evidence="2" type="primary">58</name>
    <name evidence="2" type="ORF">PBI_EILEEN_58</name>
</gene>
<evidence type="ECO:0000256" key="1">
    <source>
        <dbReference type="SAM" id="MobiDB-lite"/>
    </source>
</evidence>
<sequence length="39" mass="4404">MNPDCRDGKHASCSGDGWDFRHDEPMPCPCTCHNPKETQ</sequence>
<protein>
    <submittedName>
        <fullName evidence="2">Uncharacterized protein</fullName>
    </submittedName>
</protein>